<keyword evidence="2" id="KW-1185">Reference proteome</keyword>
<name>A0ACC0V9F5_9HYPO</name>
<accession>A0ACC0V9F5</accession>
<reference evidence="1" key="1">
    <citation type="submission" date="2022-10" db="EMBL/GenBank/DDBJ databases">
        <title>Complete Genome of Trichothecium roseum strain YXFP-22015, a Plant Pathogen Isolated from Citrus.</title>
        <authorList>
            <person name="Wang Y."/>
            <person name="Zhu L."/>
        </authorList>
    </citation>
    <scope>NUCLEOTIDE SEQUENCE</scope>
    <source>
        <strain evidence="1">YXFP-22015</strain>
    </source>
</reference>
<evidence type="ECO:0000313" key="1">
    <source>
        <dbReference type="EMBL" id="KAI9902403.1"/>
    </source>
</evidence>
<dbReference type="Proteomes" id="UP001163324">
    <property type="component" value="Chromosome 2"/>
</dbReference>
<evidence type="ECO:0000313" key="2">
    <source>
        <dbReference type="Proteomes" id="UP001163324"/>
    </source>
</evidence>
<organism evidence="1 2">
    <name type="scientific">Trichothecium roseum</name>
    <dbReference type="NCBI Taxonomy" id="47278"/>
    <lineage>
        <taxon>Eukaryota</taxon>
        <taxon>Fungi</taxon>
        <taxon>Dikarya</taxon>
        <taxon>Ascomycota</taxon>
        <taxon>Pezizomycotina</taxon>
        <taxon>Sordariomycetes</taxon>
        <taxon>Hypocreomycetidae</taxon>
        <taxon>Hypocreales</taxon>
        <taxon>Hypocreales incertae sedis</taxon>
        <taxon>Trichothecium</taxon>
    </lineage>
</organism>
<comment type="caution">
    <text evidence="1">The sequence shown here is derived from an EMBL/GenBank/DDBJ whole genome shotgun (WGS) entry which is preliminary data.</text>
</comment>
<proteinExistence type="predicted"/>
<dbReference type="EMBL" id="CM047941">
    <property type="protein sequence ID" value="KAI9902403.1"/>
    <property type="molecule type" value="Genomic_DNA"/>
</dbReference>
<sequence length="386" mass="42242">MAMSLPEPIRSLPPNSLRAITLIIISNLIVWLAVLPILALHPRLAAPAALSYTLGLRHALDADHISAIDLTTRRLVFASRRPATVGTFFSLGHSTVVLLTCVAVAVTSGALRERFDGFARVGNIVGTSVSAVFLVVLCVGNGYVLWTLYEKIQATVGEGTVVGDDEDEREEEVSMDQNSLDGGGVMMSMFRKLFRAIDRPWKMYPLGFVFGLGFDTSSEIAILGIASVQAVQGTSIWLILIFPILFTSGMCLLDTTDGALMLALYTSKAFSRDKLAILYYSFILTLITVIVSLFIAVVQVLSLVQNVAEPKGRFWDGVETIGDYFDVIGASICGLFFAVGVGSMVAYRPWRRRMDRRRSERRQERAEDGRETSSTTPLLASQDVNT</sequence>
<gene>
    <name evidence="1" type="ORF">N3K66_001755</name>
</gene>
<protein>
    <submittedName>
        <fullName evidence="1">Uncharacterized protein</fullName>
    </submittedName>
</protein>